<organism evidence="2 3">
    <name type="scientific">Burkholderia singularis</name>
    <dbReference type="NCBI Taxonomy" id="1503053"/>
    <lineage>
        <taxon>Bacteria</taxon>
        <taxon>Pseudomonadati</taxon>
        <taxon>Pseudomonadota</taxon>
        <taxon>Betaproteobacteria</taxon>
        <taxon>Burkholderiales</taxon>
        <taxon>Burkholderiaceae</taxon>
        <taxon>Burkholderia</taxon>
        <taxon>pseudomallei group</taxon>
    </lineage>
</organism>
<evidence type="ECO:0000313" key="2">
    <source>
        <dbReference type="EMBL" id="KVE26040.1"/>
    </source>
</evidence>
<dbReference type="Pfam" id="PF02036">
    <property type="entry name" value="SCP2"/>
    <property type="match status" value="1"/>
</dbReference>
<name>A0A103E0D7_9BURK</name>
<dbReference type="GO" id="GO:0005829">
    <property type="term" value="C:cytosol"/>
    <property type="evidence" value="ECO:0007669"/>
    <property type="project" value="TreeGrafter"/>
</dbReference>
<dbReference type="InterPro" id="IPR036527">
    <property type="entry name" value="SCP2_sterol-bd_dom_sf"/>
</dbReference>
<dbReference type="EMBL" id="LOWA01000036">
    <property type="protein sequence ID" value="KVE26040.1"/>
    <property type="molecule type" value="Genomic_DNA"/>
</dbReference>
<evidence type="ECO:0000259" key="1">
    <source>
        <dbReference type="Pfam" id="PF02036"/>
    </source>
</evidence>
<protein>
    <submittedName>
        <fullName evidence="2">Sterol-binding protein</fullName>
    </submittedName>
</protein>
<dbReference type="Proteomes" id="UP000062788">
    <property type="component" value="Unassembled WGS sequence"/>
</dbReference>
<dbReference type="Gene3D" id="3.30.1050.10">
    <property type="entry name" value="SCP2 sterol-binding domain"/>
    <property type="match status" value="1"/>
</dbReference>
<dbReference type="PANTHER" id="PTHR10094:SF25">
    <property type="entry name" value="SCP2 STEROL-BINDING DOMAIN-CONTAINING PROTEIN 1"/>
    <property type="match status" value="1"/>
</dbReference>
<comment type="caution">
    <text evidence="2">The sequence shown here is derived from an EMBL/GenBank/DDBJ whole genome shotgun (WGS) entry which is preliminary data.</text>
</comment>
<proteinExistence type="predicted"/>
<dbReference type="RefSeq" id="WP_059518417.1">
    <property type="nucleotide sequence ID" value="NZ_CP013448.1"/>
</dbReference>
<evidence type="ECO:0000313" key="3">
    <source>
        <dbReference type="Proteomes" id="UP000062788"/>
    </source>
</evidence>
<dbReference type="AlphaFoldDB" id="A0A103E0D7"/>
<gene>
    <name evidence="2" type="ORF">WS67_16860</name>
</gene>
<sequence>MNAVDALQQLPTLYRGGDHVNKTIQFDISQPTYLRIRDGQCSAVEGQADDADLTLRLSDDDLVDLLSGKLDGTMAVMSGKLKLSGDVMLAQQIETLFDTKSLL</sequence>
<dbReference type="InterPro" id="IPR003033">
    <property type="entry name" value="SCP2_sterol-bd_dom"/>
</dbReference>
<keyword evidence="3" id="KW-1185">Reference proteome</keyword>
<dbReference type="SUPFAM" id="SSF55718">
    <property type="entry name" value="SCP-like"/>
    <property type="match status" value="1"/>
</dbReference>
<dbReference type="PANTHER" id="PTHR10094">
    <property type="entry name" value="STEROL CARRIER PROTEIN 2 SCP-2 FAMILY PROTEIN"/>
    <property type="match status" value="1"/>
</dbReference>
<dbReference type="OrthoDB" id="9809312at2"/>
<feature type="domain" description="SCP2" evidence="1">
    <location>
        <begin position="21"/>
        <end position="98"/>
    </location>
</feature>
<accession>A0A103E0D7</accession>
<reference evidence="2 3" key="1">
    <citation type="submission" date="2015-11" db="EMBL/GenBank/DDBJ databases">
        <title>Expanding the genomic diversity of Burkholderia species for the development of highly accurate diagnostics.</title>
        <authorList>
            <person name="Sahl J."/>
            <person name="Keim P."/>
            <person name="Wagner D."/>
        </authorList>
    </citation>
    <scope>NUCLEOTIDE SEQUENCE [LARGE SCALE GENOMIC DNA]</scope>
    <source>
        <strain evidence="2 3">TSV85</strain>
    </source>
</reference>